<dbReference type="PROSITE" id="PS51257">
    <property type="entry name" value="PROKAR_LIPOPROTEIN"/>
    <property type="match status" value="1"/>
</dbReference>
<gene>
    <name evidence="2" type="ORF">FBGL_10925</name>
    <name evidence="1" type="ORF">FGL01_15090</name>
    <name evidence="3" type="ORF">SAMN05192550_0179</name>
</gene>
<reference evidence="3 5" key="3">
    <citation type="submission" date="2016-10" db="EMBL/GenBank/DDBJ databases">
        <authorList>
            <person name="Varghese N."/>
            <person name="Submissions S."/>
        </authorList>
    </citation>
    <scope>NUCLEOTIDE SEQUENCE [LARGE SCALE GENOMIC DNA]</scope>
    <source>
        <strain evidence="3 5">Gm-149</strain>
    </source>
</reference>
<dbReference type="Proteomes" id="UP000321579">
    <property type="component" value="Unassembled WGS sequence"/>
</dbReference>
<protein>
    <recommendedName>
        <fullName evidence="7">Lipoprotein</fullName>
    </recommendedName>
</protein>
<evidence type="ECO:0000313" key="5">
    <source>
        <dbReference type="Proteomes" id="UP000182367"/>
    </source>
</evidence>
<dbReference type="AlphaFoldDB" id="A0A1B9DPT8"/>
<dbReference type="OrthoDB" id="1351449at2"/>
<proteinExistence type="predicted"/>
<dbReference type="EMBL" id="LVEO01000018">
    <property type="protein sequence ID" value="OCB71719.1"/>
    <property type="molecule type" value="Genomic_DNA"/>
</dbReference>
<organism evidence="2 4">
    <name type="scientific">Flavobacterium glycines</name>
    <dbReference type="NCBI Taxonomy" id="551990"/>
    <lineage>
        <taxon>Bacteria</taxon>
        <taxon>Pseudomonadati</taxon>
        <taxon>Bacteroidota</taxon>
        <taxon>Flavobacteriia</taxon>
        <taxon>Flavobacteriales</taxon>
        <taxon>Flavobacteriaceae</taxon>
        <taxon>Flavobacterium</taxon>
    </lineage>
</organism>
<reference evidence="4" key="1">
    <citation type="submission" date="2016-03" db="EMBL/GenBank/DDBJ databases">
        <title>Draft genome sequence of Paenibacillus glacialis DSM 22343.</title>
        <authorList>
            <person name="Shin S.-K."/>
            <person name="Yi H."/>
        </authorList>
    </citation>
    <scope>NUCLEOTIDE SEQUENCE [LARGE SCALE GENOMIC DNA]</scope>
    <source>
        <strain evidence="4">NBRC 105008</strain>
    </source>
</reference>
<evidence type="ECO:0000313" key="3">
    <source>
        <dbReference type="EMBL" id="SDI55048.1"/>
    </source>
</evidence>
<sequence length="181" mass="21149">MKTEITFIALILVLISCVKKDEVKSFPYESFVFSYAGLHHNNSIKFTKTDTVYLQKRFPSPVEIFYAILKKEDKNELNKYLSQFDFEKFDTVYVQDNLQDGESYLLNISKKDENKMIYIYGHNAPKKLYNFIDSLGSFKAKLKFIPVKRYVDFGNLKSILPPPPPPPEIDTLIYKSNIYSK</sequence>
<evidence type="ECO:0000313" key="2">
    <source>
        <dbReference type="EMBL" id="OCB71719.1"/>
    </source>
</evidence>
<dbReference type="EMBL" id="BJVF01000001">
    <property type="protein sequence ID" value="GEL10770.1"/>
    <property type="molecule type" value="Genomic_DNA"/>
</dbReference>
<accession>A0A1B9DPT8</accession>
<dbReference type="STRING" id="551990.SAMN05192550_0179"/>
<evidence type="ECO:0000313" key="1">
    <source>
        <dbReference type="EMBL" id="GEL10770.1"/>
    </source>
</evidence>
<comment type="caution">
    <text evidence="2">The sequence shown here is derived from an EMBL/GenBank/DDBJ whole genome shotgun (WGS) entry which is preliminary data.</text>
</comment>
<keyword evidence="5" id="KW-1185">Reference proteome</keyword>
<evidence type="ECO:0000313" key="4">
    <source>
        <dbReference type="Proteomes" id="UP000093226"/>
    </source>
</evidence>
<dbReference type="EMBL" id="FNEO01000001">
    <property type="protein sequence ID" value="SDI55048.1"/>
    <property type="molecule type" value="Genomic_DNA"/>
</dbReference>
<name>A0A1B9DPT8_9FLAO</name>
<evidence type="ECO:0008006" key="7">
    <source>
        <dbReference type="Google" id="ProtNLM"/>
    </source>
</evidence>
<dbReference type="RefSeq" id="WP_066328430.1">
    <property type="nucleotide sequence ID" value="NZ_BJVF01000001.1"/>
</dbReference>
<dbReference type="Proteomes" id="UP000182367">
    <property type="component" value="Unassembled WGS sequence"/>
</dbReference>
<evidence type="ECO:0000313" key="6">
    <source>
        <dbReference type="Proteomes" id="UP000321579"/>
    </source>
</evidence>
<reference evidence="2" key="2">
    <citation type="submission" date="2016-03" db="EMBL/GenBank/DDBJ databases">
        <authorList>
            <person name="Ploux O."/>
        </authorList>
    </citation>
    <scope>NUCLEOTIDE SEQUENCE</scope>
    <source>
        <strain evidence="2">NBRC 105008</strain>
    </source>
</reference>
<dbReference type="Proteomes" id="UP000093226">
    <property type="component" value="Unassembled WGS sequence"/>
</dbReference>
<reference evidence="1 6" key="4">
    <citation type="submission" date="2019-07" db="EMBL/GenBank/DDBJ databases">
        <title>Whole genome shotgun sequence of Flavobacterium glycines NBRC 105008.</title>
        <authorList>
            <person name="Hosoyama A."/>
            <person name="Uohara A."/>
            <person name="Ohji S."/>
            <person name="Ichikawa N."/>
        </authorList>
    </citation>
    <scope>NUCLEOTIDE SEQUENCE [LARGE SCALE GENOMIC DNA]</scope>
    <source>
        <strain evidence="1 6">NBRC 105008</strain>
    </source>
</reference>